<feature type="transmembrane region" description="Helical" evidence="1">
    <location>
        <begin position="56"/>
        <end position="73"/>
    </location>
</feature>
<protein>
    <recommendedName>
        <fullName evidence="4">YcxB-like protein domain-containing protein</fullName>
    </recommendedName>
</protein>
<sequence>MGLDYYIDENDYLRYHTYILQTNNSFKKSMFFTFATILASYAFLVWFFYINFGFSLGFYVCLAFILTLLIYFIKTYKKRYEKKLQKYIKKAYDTSVKFSLKLNDDEIVAKLNNEFKLKTDLVTKLVQIPQNFFILFRDLNSKQELGIILKNDEISAKFIQLIAQKTGLSIKKEI</sequence>
<keyword evidence="1" id="KW-1133">Transmembrane helix</keyword>
<evidence type="ECO:0000313" key="3">
    <source>
        <dbReference type="Proteomes" id="UP000789359"/>
    </source>
</evidence>
<comment type="caution">
    <text evidence="2">The sequence shown here is derived from an EMBL/GenBank/DDBJ whole genome shotgun (WGS) entry which is preliminary data.</text>
</comment>
<dbReference type="RefSeq" id="WP_230056635.1">
    <property type="nucleotide sequence ID" value="NZ_CAJHOE010000001.1"/>
</dbReference>
<feature type="transmembrane region" description="Helical" evidence="1">
    <location>
        <begin position="30"/>
        <end position="50"/>
    </location>
</feature>
<keyword evidence="1" id="KW-0812">Transmembrane</keyword>
<evidence type="ECO:0008006" key="4">
    <source>
        <dbReference type="Google" id="ProtNLM"/>
    </source>
</evidence>
<proteinExistence type="predicted"/>
<organism evidence="2 3">
    <name type="scientific">Campylobacter suis</name>
    <dbReference type="NCBI Taxonomy" id="2790657"/>
    <lineage>
        <taxon>Bacteria</taxon>
        <taxon>Pseudomonadati</taxon>
        <taxon>Campylobacterota</taxon>
        <taxon>Epsilonproteobacteria</taxon>
        <taxon>Campylobacterales</taxon>
        <taxon>Campylobacteraceae</taxon>
        <taxon>Campylobacter</taxon>
    </lineage>
</organism>
<accession>A0ABM8Q347</accession>
<gene>
    <name evidence="2" type="ORF">LMG8286_00889</name>
</gene>
<name>A0ABM8Q347_9BACT</name>
<reference evidence="2 3" key="1">
    <citation type="submission" date="2020-11" db="EMBL/GenBank/DDBJ databases">
        <authorList>
            <person name="Peeters C."/>
        </authorList>
    </citation>
    <scope>NUCLEOTIDE SEQUENCE [LARGE SCALE GENOMIC DNA]</scope>
    <source>
        <strain evidence="2 3">LMG 8286</strain>
    </source>
</reference>
<evidence type="ECO:0000256" key="1">
    <source>
        <dbReference type="SAM" id="Phobius"/>
    </source>
</evidence>
<keyword evidence="3" id="KW-1185">Reference proteome</keyword>
<dbReference type="EMBL" id="CAJHOE010000001">
    <property type="protein sequence ID" value="CAD7287251.1"/>
    <property type="molecule type" value="Genomic_DNA"/>
</dbReference>
<dbReference type="Proteomes" id="UP000789359">
    <property type="component" value="Unassembled WGS sequence"/>
</dbReference>
<evidence type="ECO:0000313" key="2">
    <source>
        <dbReference type="EMBL" id="CAD7287251.1"/>
    </source>
</evidence>
<keyword evidence="1" id="KW-0472">Membrane</keyword>